<accession>A0A2T0M4W4</accession>
<organism evidence="1 2">
    <name type="scientific">Nonomuraea fuscirosea</name>
    <dbReference type="NCBI Taxonomy" id="1291556"/>
    <lineage>
        <taxon>Bacteria</taxon>
        <taxon>Bacillati</taxon>
        <taxon>Actinomycetota</taxon>
        <taxon>Actinomycetes</taxon>
        <taxon>Streptosporangiales</taxon>
        <taxon>Streptosporangiaceae</taxon>
        <taxon>Nonomuraea</taxon>
    </lineage>
</organism>
<sequence length="137" mass="14612">MAYVPHAGLAALSADCGLLQFYDLGLDPTRTVAAPAPSWAGALSASGDGQVAALWNDDNDPPLLLPSPKDPAKDRRISGGYLRDAIRGGITFSGTRLVVGLDWTADLAIIDPATERAELEGRHRPALRRGRRRLRDG</sequence>
<proteinExistence type="predicted"/>
<gene>
    <name evidence="1" type="ORF">B0I32_13217</name>
</gene>
<comment type="caution">
    <text evidence="1">The sequence shown here is derived from an EMBL/GenBank/DDBJ whole genome shotgun (WGS) entry which is preliminary data.</text>
</comment>
<evidence type="ECO:0000313" key="2">
    <source>
        <dbReference type="Proteomes" id="UP000238312"/>
    </source>
</evidence>
<protein>
    <submittedName>
        <fullName evidence="1">Uncharacterized protein</fullName>
    </submittedName>
</protein>
<dbReference type="EMBL" id="PVNG01000032">
    <property type="protein sequence ID" value="PRX52267.1"/>
    <property type="molecule type" value="Genomic_DNA"/>
</dbReference>
<name>A0A2T0M4W4_9ACTN</name>
<dbReference type="Proteomes" id="UP000238312">
    <property type="component" value="Unassembled WGS sequence"/>
</dbReference>
<dbReference type="RefSeq" id="WP_146178609.1">
    <property type="nucleotide sequence ID" value="NZ_PVNG01000032.1"/>
</dbReference>
<evidence type="ECO:0000313" key="1">
    <source>
        <dbReference type="EMBL" id="PRX52267.1"/>
    </source>
</evidence>
<reference evidence="1 2" key="1">
    <citation type="submission" date="2018-03" db="EMBL/GenBank/DDBJ databases">
        <title>Genomic Encyclopedia of Type Strains, Phase III (KMG-III): the genomes of soil and plant-associated and newly described type strains.</title>
        <authorList>
            <person name="Whitman W."/>
        </authorList>
    </citation>
    <scope>NUCLEOTIDE SEQUENCE [LARGE SCALE GENOMIC DNA]</scope>
    <source>
        <strain evidence="1 2">CGMCC 4.7104</strain>
    </source>
</reference>
<dbReference type="AlphaFoldDB" id="A0A2T0M4W4"/>
<keyword evidence="2" id="KW-1185">Reference proteome</keyword>